<dbReference type="InterPro" id="IPR045874">
    <property type="entry name" value="LRK10/LRL21-25-like"/>
</dbReference>
<name>A0ABU6SEL5_9FABA</name>
<evidence type="ECO:0000259" key="15">
    <source>
        <dbReference type="PROSITE" id="PS50011"/>
    </source>
</evidence>
<evidence type="ECO:0000256" key="10">
    <source>
        <dbReference type="ARBA" id="ARBA00023136"/>
    </source>
</evidence>
<evidence type="ECO:0000256" key="14">
    <source>
        <dbReference type="SAM" id="Phobius"/>
    </source>
</evidence>
<keyword evidence="2 13" id="KW-0723">Serine/threonine-protein kinase</keyword>
<dbReference type="PROSITE" id="PS50011">
    <property type="entry name" value="PROTEIN_KINASE_DOM"/>
    <property type="match status" value="1"/>
</dbReference>
<evidence type="ECO:0000313" key="17">
    <source>
        <dbReference type="Proteomes" id="UP001341840"/>
    </source>
</evidence>
<dbReference type="EMBL" id="JASCZI010060605">
    <property type="protein sequence ID" value="MED6134510.1"/>
    <property type="molecule type" value="Genomic_DNA"/>
</dbReference>
<dbReference type="PROSITE" id="PS00107">
    <property type="entry name" value="PROTEIN_KINASE_ATP"/>
    <property type="match status" value="1"/>
</dbReference>
<keyword evidence="11" id="KW-0325">Glycoprotein</keyword>
<protein>
    <recommendedName>
        <fullName evidence="15">Protein kinase domain-containing protein</fullName>
    </recommendedName>
</protein>
<reference evidence="16 17" key="1">
    <citation type="journal article" date="2023" name="Plants (Basel)">
        <title>Bridging the Gap: Combining Genomics and Transcriptomics Approaches to Understand Stylosanthes scabra, an Orphan Legume from the Brazilian Caatinga.</title>
        <authorList>
            <person name="Ferreira-Neto J.R.C."/>
            <person name="da Silva M.D."/>
            <person name="Binneck E."/>
            <person name="de Melo N.F."/>
            <person name="da Silva R.H."/>
            <person name="de Melo A.L.T.M."/>
            <person name="Pandolfi V."/>
            <person name="Bustamante F.O."/>
            <person name="Brasileiro-Vidal A.C."/>
            <person name="Benko-Iseppon A.M."/>
        </authorList>
    </citation>
    <scope>NUCLEOTIDE SEQUENCE [LARGE SCALE GENOMIC DNA]</scope>
    <source>
        <tissue evidence="16">Leaves</tissue>
    </source>
</reference>
<evidence type="ECO:0000256" key="3">
    <source>
        <dbReference type="ARBA" id="ARBA00022679"/>
    </source>
</evidence>
<keyword evidence="8 12" id="KW-0067">ATP-binding</keyword>
<sequence length="421" mass="47206">MSSTDGGADNAGIYAAIIVVGVMVKVAIVVCVCHQRFKNQGGPVRPAIPFLTITIDKFLNDIEREKPIRFTDQQLRIATDNYSNLLGSGGFGAVYKGIFSNGTIVAVKVLYGSSDKRIQEQFMAEMGTLGRIHHFNLVRLYGFCLERNLIALVYEYMGNGSLDRYLFKEIKALEFEKLHEIAVGTARGIAYLHEECQQRIIHYDIKPGNILLDMNFNPKVADFGLAKLCNRDNTHVTMTGGRGTPGYAAPELWMPFPVTHKCDVYSFGMLLFEIIGRRRNVDTNLSESQEWFPMWVWKKYDAGELGDSKIVVGMEEKHKEMTERMVKVALWCVQYRPEVRPDMSVVVKMLEGSMEIPEPLMNPFQHMIGGTVVAHPVQVSQGYTESSSMYTGSSIVVTDSSIVCATPIMHKYEIELASSRG</sequence>
<evidence type="ECO:0000256" key="5">
    <source>
        <dbReference type="ARBA" id="ARBA00022729"/>
    </source>
</evidence>
<evidence type="ECO:0000256" key="7">
    <source>
        <dbReference type="ARBA" id="ARBA00022777"/>
    </source>
</evidence>
<dbReference type="InterPro" id="IPR001245">
    <property type="entry name" value="Ser-Thr/Tyr_kinase_cat_dom"/>
</dbReference>
<organism evidence="16 17">
    <name type="scientific">Stylosanthes scabra</name>
    <dbReference type="NCBI Taxonomy" id="79078"/>
    <lineage>
        <taxon>Eukaryota</taxon>
        <taxon>Viridiplantae</taxon>
        <taxon>Streptophyta</taxon>
        <taxon>Embryophyta</taxon>
        <taxon>Tracheophyta</taxon>
        <taxon>Spermatophyta</taxon>
        <taxon>Magnoliopsida</taxon>
        <taxon>eudicotyledons</taxon>
        <taxon>Gunneridae</taxon>
        <taxon>Pentapetalae</taxon>
        <taxon>rosids</taxon>
        <taxon>fabids</taxon>
        <taxon>Fabales</taxon>
        <taxon>Fabaceae</taxon>
        <taxon>Papilionoideae</taxon>
        <taxon>50 kb inversion clade</taxon>
        <taxon>dalbergioids sensu lato</taxon>
        <taxon>Dalbergieae</taxon>
        <taxon>Pterocarpus clade</taxon>
        <taxon>Stylosanthes</taxon>
    </lineage>
</organism>
<dbReference type="Proteomes" id="UP001341840">
    <property type="component" value="Unassembled WGS sequence"/>
</dbReference>
<dbReference type="SMART" id="SM00220">
    <property type="entry name" value="S_TKc"/>
    <property type="match status" value="1"/>
</dbReference>
<feature type="transmembrane region" description="Helical" evidence="14">
    <location>
        <begin position="12"/>
        <end position="33"/>
    </location>
</feature>
<dbReference type="Gene3D" id="3.30.200.20">
    <property type="entry name" value="Phosphorylase Kinase, domain 1"/>
    <property type="match status" value="1"/>
</dbReference>
<keyword evidence="9 14" id="KW-1133">Transmembrane helix</keyword>
<gene>
    <name evidence="16" type="ORF">PIB30_037648</name>
</gene>
<comment type="similarity">
    <text evidence="13">Belongs to the protein kinase superfamily.</text>
</comment>
<evidence type="ECO:0000256" key="11">
    <source>
        <dbReference type="ARBA" id="ARBA00023180"/>
    </source>
</evidence>
<evidence type="ECO:0000256" key="9">
    <source>
        <dbReference type="ARBA" id="ARBA00022989"/>
    </source>
</evidence>
<evidence type="ECO:0000256" key="13">
    <source>
        <dbReference type="RuleBase" id="RU000304"/>
    </source>
</evidence>
<dbReference type="PROSITE" id="PS00108">
    <property type="entry name" value="PROTEIN_KINASE_ST"/>
    <property type="match status" value="1"/>
</dbReference>
<evidence type="ECO:0000256" key="8">
    <source>
        <dbReference type="ARBA" id="ARBA00022840"/>
    </source>
</evidence>
<keyword evidence="7" id="KW-0418">Kinase</keyword>
<evidence type="ECO:0000256" key="4">
    <source>
        <dbReference type="ARBA" id="ARBA00022692"/>
    </source>
</evidence>
<comment type="caution">
    <text evidence="16">The sequence shown here is derived from an EMBL/GenBank/DDBJ whole genome shotgun (WGS) entry which is preliminary data.</text>
</comment>
<keyword evidence="17" id="KW-1185">Reference proteome</keyword>
<evidence type="ECO:0000256" key="6">
    <source>
        <dbReference type="ARBA" id="ARBA00022741"/>
    </source>
</evidence>
<feature type="binding site" evidence="12">
    <location>
        <position position="108"/>
    </location>
    <ligand>
        <name>ATP</name>
        <dbReference type="ChEBI" id="CHEBI:30616"/>
    </ligand>
</feature>
<keyword evidence="6 12" id="KW-0547">Nucleotide-binding</keyword>
<dbReference type="SUPFAM" id="SSF56112">
    <property type="entry name" value="Protein kinase-like (PK-like)"/>
    <property type="match status" value="1"/>
</dbReference>
<keyword evidence="3" id="KW-0808">Transferase</keyword>
<evidence type="ECO:0000256" key="2">
    <source>
        <dbReference type="ARBA" id="ARBA00022527"/>
    </source>
</evidence>
<keyword evidence="5" id="KW-0732">Signal</keyword>
<dbReference type="InterPro" id="IPR011009">
    <property type="entry name" value="Kinase-like_dom_sf"/>
</dbReference>
<accession>A0ABU6SEL5</accession>
<dbReference type="PANTHER" id="PTHR27009">
    <property type="entry name" value="RUST RESISTANCE KINASE LR10-RELATED"/>
    <property type="match status" value="1"/>
</dbReference>
<evidence type="ECO:0000313" key="16">
    <source>
        <dbReference type="EMBL" id="MED6134510.1"/>
    </source>
</evidence>
<dbReference type="InterPro" id="IPR000719">
    <property type="entry name" value="Prot_kinase_dom"/>
</dbReference>
<keyword evidence="4 14" id="KW-0812">Transmembrane</keyword>
<dbReference type="CDD" id="cd14066">
    <property type="entry name" value="STKc_IRAK"/>
    <property type="match status" value="1"/>
</dbReference>
<evidence type="ECO:0000256" key="12">
    <source>
        <dbReference type="PROSITE-ProRule" id="PRU10141"/>
    </source>
</evidence>
<feature type="domain" description="Protein kinase" evidence="15">
    <location>
        <begin position="80"/>
        <end position="361"/>
    </location>
</feature>
<dbReference type="Pfam" id="PF07714">
    <property type="entry name" value="PK_Tyr_Ser-Thr"/>
    <property type="match status" value="1"/>
</dbReference>
<dbReference type="Gene3D" id="1.10.510.10">
    <property type="entry name" value="Transferase(Phosphotransferase) domain 1"/>
    <property type="match status" value="1"/>
</dbReference>
<dbReference type="InterPro" id="IPR008271">
    <property type="entry name" value="Ser/Thr_kinase_AS"/>
</dbReference>
<proteinExistence type="inferred from homology"/>
<dbReference type="InterPro" id="IPR017441">
    <property type="entry name" value="Protein_kinase_ATP_BS"/>
</dbReference>
<comment type="subcellular location">
    <subcellularLocation>
        <location evidence="1">Membrane</location>
        <topology evidence="1">Single-pass type I membrane protein</topology>
    </subcellularLocation>
</comment>
<keyword evidence="10 14" id="KW-0472">Membrane</keyword>
<evidence type="ECO:0000256" key="1">
    <source>
        <dbReference type="ARBA" id="ARBA00004479"/>
    </source>
</evidence>